<dbReference type="EMBL" id="DSVQ01000016">
    <property type="protein sequence ID" value="HGT40360.1"/>
    <property type="molecule type" value="Genomic_DNA"/>
</dbReference>
<feature type="compositionally biased region" description="Pro residues" evidence="11">
    <location>
        <begin position="108"/>
        <end position="117"/>
    </location>
</feature>
<name>A0A7C4QQ17_9PLAN</name>
<feature type="region of interest" description="Disordered" evidence="11">
    <location>
        <begin position="100"/>
        <end position="143"/>
    </location>
</feature>
<keyword evidence="10" id="KW-1003">Cell membrane</keyword>
<comment type="similarity">
    <text evidence="3 10">Belongs to the complex I subunit 4L family.</text>
</comment>
<evidence type="ECO:0000256" key="8">
    <source>
        <dbReference type="ARBA" id="ARBA00022989"/>
    </source>
</evidence>
<feature type="transmembrane region" description="Helical" evidence="10">
    <location>
        <begin position="6"/>
        <end position="24"/>
    </location>
</feature>
<dbReference type="InterPro" id="IPR039428">
    <property type="entry name" value="NUOK/Mnh_C1-like"/>
</dbReference>
<gene>
    <name evidence="10 12" type="primary">nuoK</name>
    <name evidence="12" type="ORF">ENS64_14030</name>
</gene>
<keyword evidence="12" id="KW-0560">Oxidoreductase</keyword>
<evidence type="ECO:0000256" key="1">
    <source>
        <dbReference type="ARBA" id="ARBA00002378"/>
    </source>
</evidence>
<organism evidence="12">
    <name type="scientific">Schlesneria paludicola</name>
    <dbReference type="NCBI Taxonomy" id="360056"/>
    <lineage>
        <taxon>Bacteria</taxon>
        <taxon>Pseudomonadati</taxon>
        <taxon>Planctomycetota</taxon>
        <taxon>Planctomycetia</taxon>
        <taxon>Planctomycetales</taxon>
        <taxon>Planctomycetaceae</taxon>
        <taxon>Schlesneria</taxon>
    </lineage>
</organism>
<evidence type="ECO:0000256" key="10">
    <source>
        <dbReference type="HAMAP-Rule" id="MF_01456"/>
    </source>
</evidence>
<keyword evidence="5 10" id="KW-0812">Transmembrane</keyword>
<evidence type="ECO:0000256" key="9">
    <source>
        <dbReference type="ARBA" id="ARBA00023136"/>
    </source>
</evidence>
<dbReference type="GO" id="GO:0048038">
    <property type="term" value="F:quinone binding"/>
    <property type="evidence" value="ECO:0007669"/>
    <property type="project" value="UniProtKB-KW"/>
</dbReference>
<keyword evidence="7 10" id="KW-1278">Translocase</keyword>
<feature type="transmembrane region" description="Helical" evidence="10">
    <location>
        <begin position="31"/>
        <end position="50"/>
    </location>
</feature>
<keyword evidence="4 10" id="KW-0813">Transport</keyword>
<dbReference type="PANTHER" id="PTHR11434">
    <property type="entry name" value="NADH-UBIQUINONE OXIDOREDUCTASE SUBUNIT ND4L"/>
    <property type="match status" value="1"/>
</dbReference>
<dbReference type="GO" id="GO:0050136">
    <property type="term" value="F:NADH dehydrogenase (quinone) (non-electrogenic) activity"/>
    <property type="evidence" value="ECO:0007669"/>
    <property type="project" value="UniProtKB-UniRule"/>
</dbReference>
<sequence>MTGLLEGHLVVGAMLFVLGAIGFLTRRNLILMMLSVELMLHGVSINLTAFGRHHGHHSGQVFTIFVLTIAACEAGLALALILGMYQRRKSLDVQLWSNLGEPDLPRLVPEPTPPPAEEPVELPHLAPAGRVPRLPPRRSVGQA</sequence>
<evidence type="ECO:0000256" key="7">
    <source>
        <dbReference type="ARBA" id="ARBA00022967"/>
    </source>
</evidence>
<evidence type="ECO:0000256" key="2">
    <source>
        <dbReference type="ARBA" id="ARBA00004141"/>
    </source>
</evidence>
<dbReference type="NCBIfam" id="NF004320">
    <property type="entry name" value="PRK05715.1-2"/>
    <property type="match status" value="1"/>
</dbReference>
<evidence type="ECO:0000256" key="6">
    <source>
        <dbReference type="ARBA" id="ARBA00022719"/>
    </source>
</evidence>
<dbReference type="GO" id="GO:0005886">
    <property type="term" value="C:plasma membrane"/>
    <property type="evidence" value="ECO:0007669"/>
    <property type="project" value="UniProtKB-SubCell"/>
</dbReference>
<evidence type="ECO:0000256" key="5">
    <source>
        <dbReference type="ARBA" id="ARBA00022692"/>
    </source>
</evidence>
<comment type="catalytic activity">
    <reaction evidence="10">
        <text>a quinone + NADH + 5 H(+)(in) = a quinol + NAD(+) + 4 H(+)(out)</text>
        <dbReference type="Rhea" id="RHEA:57888"/>
        <dbReference type="ChEBI" id="CHEBI:15378"/>
        <dbReference type="ChEBI" id="CHEBI:24646"/>
        <dbReference type="ChEBI" id="CHEBI:57540"/>
        <dbReference type="ChEBI" id="CHEBI:57945"/>
        <dbReference type="ChEBI" id="CHEBI:132124"/>
    </reaction>
</comment>
<comment type="subunit">
    <text evidence="10">NDH-1 is composed of 14 different subunits. Subunits NuoA, H, J, K, L, M, N constitute the membrane sector of the complex.</text>
</comment>
<dbReference type="Gene3D" id="1.10.287.3510">
    <property type="match status" value="1"/>
</dbReference>
<protein>
    <recommendedName>
        <fullName evidence="10">NADH-quinone oxidoreductase subunit K</fullName>
        <ecNumber evidence="10">7.1.1.-</ecNumber>
    </recommendedName>
    <alternativeName>
        <fullName evidence="10">NADH dehydrogenase I subunit K</fullName>
    </alternativeName>
    <alternativeName>
        <fullName evidence="10">NDH-1 subunit K</fullName>
    </alternativeName>
</protein>
<accession>A0A7C4QQ17</accession>
<dbReference type="Pfam" id="PF00420">
    <property type="entry name" value="Oxidored_q2"/>
    <property type="match status" value="1"/>
</dbReference>
<dbReference type="GO" id="GO:0030964">
    <property type="term" value="C:NADH dehydrogenase complex"/>
    <property type="evidence" value="ECO:0007669"/>
    <property type="project" value="TreeGrafter"/>
</dbReference>
<dbReference type="FunFam" id="1.10.287.3510:FF:000001">
    <property type="entry name" value="NADH-quinone oxidoreductase subunit K"/>
    <property type="match status" value="1"/>
</dbReference>
<dbReference type="HAMAP" id="MF_01456">
    <property type="entry name" value="NDH1_NuoK"/>
    <property type="match status" value="1"/>
</dbReference>
<dbReference type="EC" id="7.1.1.-" evidence="10"/>
<dbReference type="PANTHER" id="PTHR11434:SF16">
    <property type="entry name" value="NADH-UBIQUINONE OXIDOREDUCTASE CHAIN 4L"/>
    <property type="match status" value="1"/>
</dbReference>
<keyword evidence="9 10" id="KW-0472">Membrane</keyword>
<keyword evidence="10" id="KW-0520">NAD</keyword>
<evidence type="ECO:0000313" key="12">
    <source>
        <dbReference type="EMBL" id="HGT40360.1"/>
    </source>
</evidence>
<reference evidence="12" key="1">
    <citation type="journal article" date="2020" name="mSystems">
        <title>Genome- and Community-Level Interaction Insights into Carbon Utilization and Element Cycling Functions of Hydrothermarchaeota in Hydrothermal Sediment.</title>
        <authorList>
            <person name="Zhou Z."/>
            <person name="Liu Y."/>
            <person name="Xu W."/>
            <person name="Pan J."/>
            <person name="Luo Z.H."/>
            <person name="Li M."/>
        </authorList>
    </citation>
    <scope>NUCLEOTIDE SEQUENCE [LARGE SCALE GENOMIC DNA]</scope>
    <source>
        <strain evidence="12">SpSt-508</strain>
    </source>
</reference>
<keyword evidence="8 10" id="KW-1133">Transmembrane helix</keyword>
<feature type="transmembrane region" description="Helical" evidence="10">
    <location>
        <begin position="62"/>
        <end position="85"/>
    </location>
</feature>
<dbReference type="InterPro" id="IPR001133">
    <property type="entry name" value="NADH_UbQ_OxRdtase_chain4L/K"/>
</dbReference>
<keyword evidence="6 10" id="KW-0874">Quinone</keyword>
<comment type="subcellular location">
    <subcellularLocation>
        <location evidence="10">Cell membrane</location>
        <topology evidence="10">Multi-pass membrane protein</topology>
    </subcellularLocation>
    <subcellularLocation>
        <location evidence="2">Membrane</location>
        <topology evidence="2">Multi-pass membrane protein</topology>
    </subcellularLocation>
</comment>
<dbReference type="GO" id="GO:0042773">
    <property type="term" value="P:ATP synthesis coupled electron transport"/>
    <property type="evidence" value="ECO:0007669"/>
    <property type="project" value="InterPro"/>
</dbReference>
<comment type="function">
    <text evidence="1 10">NDH-1 shuttles electrons from NADH, via FMN and iron-sulfur (Fe-S) centers, to quinones in the respiratory chain. The immediate electron acceptor for the enzyme in this species is believed to be ubiquinone. Couples the redox reaction to proton translocation (for every two electrons transferred, four hydrogen ions are translocated across the cytoplasmic membrane), and thus conserves the redox energy in a proton gradient.</text>
</comment>
<evidence type="ECO:0000256" key="4">
    <source>
        <dbReference type="ARBA" id="ARBA00022448"/>
    </source>
</evidence>
<comment type="caution">
    <text evidence="12">The sequence shown here is derived from an EMBL/GenBank/DDBJ whole genome shotgun (WGS) entry which is preliminary data.</text>
</comment>
<proteinExistence type="inferred from homology"/>
<dbReference type="AlphaFoldDB" id="A0A7C4QQ17"/>
<evidence type="ECO:0000256" key="3">
    <source>
        <dbReference type="ARBA" id="ARBA00010519"/>
    </source>
</evidence>
<keyword evidence="10" id="KW-0830">Ubiquinone</keyword>
<evidence type="ECO:0000256" key="11">
    <source>
        <dbReference type="SAM" id="MobiDB-lite"/>
    </source>
</evidence>